<keyword evidence="1" id="KW-0808">Transferase</keyword>
<sequence length="47" mass="5290">MRVLVWLSRWTERRIWRLTKALTARASVATLAMINALPNAPVNPSAS</sequence>
<comment type="caution">
    <text evidence="1">The sequence shown here is derived from an EMBL/GenBank/DDBJ whole genome shotgun (WGS) entry which is preliminary data.</text>
</comment>
<evidence type="ECO:0000313" key="1">
    <source>
        <dbReference type="EMBL" id="MBB5365976.1"/>
    </source>
</evidence>
<dbReference type="EMBL" id="JACHFL010000025">
    <property type="protein sequence ID" value="MBB5365976.1"/>
    <property type="molecule type" value="Genomic_DNA"/>
</dbReference>
<keyword evidence="2" id="KW-1185">Reference proteome</keyword>
<evidence type="ECO:0000313" key="2">
    <source>
        <dbReference type="Proteomes" id="UP000552709"/>
    </source>
</evidence>
<reference evidence="1 2" key="1">
    <citation type="submission" date="2020-08" db="EMBL/GenBank/DDBJ databases">
        <title>Genomic Encyclopedia of Type Strains, Phase IV (KMG-IV): sequencing the most valuable type-strain genomes for metagenomic binning, comparative biology and taxonomic classification.</title>
        <authorList>
            <person name="Goeker M."/>
        </authorList>
    </citation>
    <scope>NUCLEOTIDE SEQUENCE [LARGE SCALE GENOMIC DNA]</scope>
    <source>
        <strain evidence="1 2">DSM 27939</strain>
    </source>
</reference>
<organism evidence="1 2">
    <name type="scientific">Deinococcus humi</name>
    <dbReference type="NCBI Taxonomy" id="662880"/>
    <lineage>
        <taxon>Bacteria</taxon>
        <taxon>Thermotogati</taxon>
        <taxon>Deinococcota</taxon>
        <taxon>Deinococci</taxon>
        <taxon>Deinococcales</taxon>
        <taxon>Deinococcaceae</taxon>
        <taxon>Deinococcus</taxon>
    </lineage>
</organism>
<accession>A0A7W8JZ99</accession>
<dbReference type="Proteomes" id="UP000552709">
    <property type="component" value="Unassembled WGS sequence"/>
</dbReference>
<dbReference type="GO" id="GO:0016740">
    <property type="term" value="F:transferase activity"/>
    <property type="evidence" value="ECO:0007669"/>
    <property type="project" value="UniProtKB-KW"/>
</dbReference>
<name>A0A7W8JZ99_9DEIO</name>
<protein>
    <submittedName>
        <fullName evidence="1">Cob(I)alamin adenosyltransferase</fullName>
    </submittedName>
</protein>
<dbReference type="AlphaFoldDB" id="A0A7W8JZ99"/>
<gene>
    <name evidence="1" type="ORF">HNQ08_005102</name>
</gene>
<proteinExistence type="predicted"/>